<accession>A0A0E0P7L9</accession>
<dbReference type="Proteomes" id="UP000008022">
    <property type="component" value="Unassembled WGS sequence"/>
</dbReference>
<sequence>MISPRSSSPRKFPKTLTDQIERWRENVRRFRDSVGGDRKAAATLQVVAGDLFGIKSASLLLQLPLLPPHRQARRWFEVLNPLLPLRLTTKGELHPWLQTTFIVIYEFRIRVIKQITYRHHDPRCRRRVWHQLARALGGVLAVVLDRPRACRPWSREVEAHRRGPGCVQRRTGTAGAGTALDRAPAAWGAAGRGPFRRASSPCRPAAVAAAPYRRRLPACSATSRVRHRLACAAASRAVAAPPRKRRRHREITAVAAIFGQKKGDREMKY</sequence>
<dbReference type="EnsemblPlants" id="ORUFI04G09460.1">
    <property type="protein sequence ID" value="ORUFI04G09460.1"/>
    <property type="gene ID" value="ORUFI04G09460"/>
</dbReference>
<dbReference type="HOGENOM" id="CLU_1035820_0_0_1"/>
<reference evidence="1" key="2">
    <citation type="submission" date="2015-06" db="UniProtKB">
        <authorList>
            <consortium name="EnsemblPlants"/>
        </authorList>
    </citation>
    <scope>IDENTIFICATION</scope>
</reference>
<dbReference type="AlphaFoldDB" id="A0A0E0P7L9"/>
<organism evidence="1 2">
    <name type="scientific">Oryza rufipogon</name>
    <name type="common">Brownbeard rice</name>
    <name type="synonym">Asian wild rice</name>
    <dbReference type="NCBI Taxonomy" id="4529"/>
    <lineage>
        <taxon>Eukaryota</taxon>
        <taxon>Viridiplantae</taxon>
        <taxon>Streptophyta</taxon>
        <taxon>Embryophyta</taxon>
        <taxon>Tracheophyta</taxon>
        <taxon>Spermatophyta</taxon>
        <taxon>Magnoliopsida</taxon>
        <taxon>Liliopsida</taxon>
        <taxon>Poales</taxon>
        <taxon>Poaceae</taxon>
        <taxon>BOP clade</taxon>
        <taxon>Oryzoideae</taxon>
        <taxon>Oryzeae</taxon>
        <taxon>Oryzinae</taxon>
        <taxon>Oryza</taxon>
    </lineage>
</organism>
<proteinExistence type="predicted"/>
<keyword evidence="2" id="KW-1185">Reference proteome</keyword>
<protein>
    <submittedName>
        <fullName evidence="1">Uncharacterized protein</fullName>
    </submittedName>
</protein>
<dbReference type="Gramene" id="ORUFI04G09460.1">
    <property type="protein sequence ID" value="ORUFI04G09460.1"/>
    <property type="gene ID" value="ORUFI04G09460"/>
</dbReference>
<name>A0A0E0P7L9_ORYRU</name>
<evidence type="ECO:0000313" key="2">
    <source>
        <dbReference type="Proteomes" id="UP000008022"/>
    </source>
</evidence>
<evidence type="ECO:0000313" key="1">
    <source>
        <dbReference type="EnsemblPlants" id="ORUFI04G09460.1"/>
    </source>
</evidence>
<reference evidence="2" key="1">
    <citation type="submission" date="2013-06" db="EMBL/GenBank/DDBJ databases">
        <authorList>
            <person name="Zhao Q."/>
        </authorList>
    </citation>
    <scope>NUCLEOTIDE SEQUENCE</scope>
    <source>
        <strain evidence="2">cv. W1943</strain>
    </source>
</reference>